<dbReference type="EMBL" id="CBTJ020000080">
    <property type="protein sequence ID" value="CDI03859.1"/>
    <property type="molecule type" value="Genomic_DNA"/>
</dbReference>
<sequence>MSIQGLSQAFGRPASPVTAPARNMAIHLIHNADNTCPTADARLPSPGPAMCPHLLPPVGQVEFAALASHCRYSTLRARATNARPKFYQPHSPQR</sequence>
<comment type="caution">
    <text evidence="1">The sequence shown here is derived from an EMBL/GenBank/DDBJ whole genome shotgun (WGS) entry which is preliminary data.</text>
</comment>
<gene>
    <name evidence="1" type="ORF">BN873_70007</name>
</gene>
<dbReference type="AlphaFoldDB" id="W6MAQ6"/>
<dbReference type="Proteomes" id="UP000035760">
    <property type="component" value="Unassembled WGS sequence"/>
</dbReference>
<organism evidence="1 2">
    <name type="scientific">Candidatus Competibacter denitrificans Run_A_D11</name>
    <dbReference type="NCBI Taxonomy" id="1400863"/>
    <lineage>
        <taxon>Bacteria</taxon>
        <taxon>Pseudomonadati</taxon>
        <taxon>Pseudomonadota</taxon>
        <taxon>Gammaproteobacteria</taxon>
        <taxon>Candidatus Competibacteraceae</taxon>
        <taxon>Candidatus Competibacter</taxon>
    </lineage>
</organism>
<accession>W6MAQ6</accession>
<proteinExistence type="predicted"/>
<evidence type="ECO:0000313" key="2">
    <source>
        <dbReference type="Proteomes" id="UP000035760"/>
    </source>
</evidence>
<dbReference type="STRING" id="1400863.BN873_70007"/>
<reference evidence="1" key="2">
    <citation type="submission" date="2014-03" db="EMBL/GenBank/DDBJ databases">
        <title>Candidatus Competibacter-lineage genomes retrieved from metagenomes reveal functional metabolic diversity.</title>
        <authorList>
            <person name="McIlroy S.J."/>
            <person name="Albertsen M."/>
            <person name="Andresen E.K."/>
            <person name="Saunders A.M."/>
            <person name="Kristiansen R."/>
            <person name="Stokholm-Bjerregaard M."/>
            <person name="Nielsen K.L."/>
            <person name="Nielsen P.H."/>
        </authorList>
    </citation>
    <scope>NUCLEOTIDE SEQUENCE</scope>
    <source>
        <strain evidence="1">Run_A_D11</strain>
    </source>
</reference>
<reference evidence="1" key="1">
    <citation type="submission" date="2013-07" db="EMBL/GenBank/DDBJ databases">
        <authorList>
            <person name="McIlroy S."/>
        </authorList>
    </citation>
    <scope>NUCLEOTIDE SEQUENCE [LARGE SCALE GENOMIC DNA]</scope>
    <source>
        <strain evidence="1">Run_A_D11</strain>
    </source>
</reference>
<protein>
    <submittedName>
        <fullName evidence="1">Uncharacterized protein</fullName>
    </submittedName>
</protein>
<name>W6MAQ6_9GAMM</name>
<evidence type="ECO:0000313" key="1">
    <source>
        <dbReference type="EMBL" id="CDI03859.1"/>
    </source>
</evidence>
<keyword evidence="2" id="KW-1185">Reference proteome</keyword>